<dbReference type="OrthoDB" id="78792at2759"/>
<accession>W4GFY1</accession>
<evidence type="ECO:0008006" key="3">
    <source>
        <dbReference type="Google" id="ProtNLM"/>
    </source>
</evidence>
<name>W4GFY1_APHAT</name>
<dbReference type="EMBL" id="KI913132">
    <property type="protein sequence ID" value="ETV77888.1"/>
    <property type="molecule type" value="Genomic_DNA"/>
</dbReference>
<dbReference type="VEuPathDB" id="FungiDB:H257_08676"/>
<organism evidence="2">
    <name type="scientific">Aphanomyces astaci</name>
    <name type="common">Crayfish plague agent</name>
    <dbReference type="NCBI Taxonomy" id="112090"/>
    <lineage>
        <taxon>Eukaryota</taxon>
        <taxon>Sar</taxon>
        <taxon>Stramenopiles</taxon>
        <taxon>Oomycota</taxon>
        <taxon>Saprolegniomycetes</taxon>
        <taxon>Saprolegniales</taxon>
        <taxon>Verrucalvaceae</taxon>
        <taxon>Aphanomyces</taxon>
    </lineage>
</organism>
<reference evidence="2" key="1">
    <citation type="submission" date="2013-12" db="EMBL/GenBank/DDBJ databases">
        <title>The Genome Sequence of Aphanomyces astaci APO3.</title>
        <authorList>
            <consortium name="The Broad Institute Genomics Platform"/>
            <person name="Russ C."/>
            <person name="Tyler B."/>
            <person name="van West P."/>
            <person name="Dieguez-Uribeondo J."/>
            <person name="Young S.K."/>
            <person name="Zeng Q."/>
            <person name="Gargeya S."/>
            <person name="Fitzgerald M."/>
            <person name="Abouelleil A."/>
            <person name="Alvarado L."/>
            <person name="Chapman S.B."/>
            <person name="Gainer-Dewar J."/>
            <person name="Goldberg J."/>
            <person name="Griggs A."/>
            <person name="Gujja S."/>
            <person name="Hansen M."/>
            <person name="Howarth C."/>
            <person name="Imamovic A."/>
            <person name="Ireland A."/>
            <person name="Larimer J."/>
            <person name="McCowan C."/>
            <person name="Murphy C."/>
            <person name="Pearson M."/>
            <person name="Poon T.W."/>
            <person name="Priest M."/>
            <person name="Roberts A."/>
            <person name="Saif S."/>
            <person name="Shea T."/>
            <person name="Sykes S."/>
            <person name="Wortman J."/>
            <person name="Nusbaum C."/>
            <person name="Birren B."/>
        </authorList>
    </citation>
    <scope>NUCLEOTIDE SEQUENCE [LARGE SCALE GENOMIC DNA]</scope>
    <source>
        <strain evidence="2">APO3</strain>
    </source>
</reference>
<gene>
    <name evidence="2" type="ORF">H257_08676</name>
</gene>
<dbReference type="GeneID" id="20810672"/>
<sequence>MRGLWWGAVLMLTAMTSQTGPAYMPFSMNLATSPRSVQVHLLMSLSASLGDLNSEASNITTALEDFLARAGSANTNVTVVDANVIGVSELSFQSKGRLEVTLDVALTNVAPRNQIVQAWHNSVTWSGVKTNISSLPLRFNLFAAVFPWQLLWDSSFASIPRVPVAPYVALYLVLAQDFATSSWLRIRVKHAIAFVLDVSPAAVHVSTSYHPPPMIYSQPTTIVQVVVELMSSELSYRDRIVDNLLAQGLALHQAILSLSNLTLLTYSVERDADENTAPASPTSHLSLAVQPLFYRTPVYFPTTSTTDGSSTPTVYLRSFARQTPYSLQTIYQDIEILVDALNAATTNQPTSSPPVWQFNRLVFLPSAEPSPPPDNTTDLPGASLVIDMVVNAANDPISTLLEQTQSVVALATAWTPGGVNVVEPVPVTLWTSHLRFACDGPLTHWTAQVRVAFAVLFNVSYDNVQCVAESTTDHTTLWELQVRDPWHRADLLTRFDALELWHDSFLPFVDAPPPNCTVLEGADGVYSALPTQYPSSAAPWKGVAEESSPVCLVRQLVPLQRSTSVDSYGNPPSGPCVTKLCVELSLMSTGSPPLVLDLVEMTHNVQFVNVNATALLLDQFATWTLQTTEEVLDVTLYFRVATTQPHHGPTSTNDVVLAVQLHVLQTADVREVSVTPVVGGPIHMTTTKSYQDTGGLSPLVVNVQLPHVDPPTYAILPNPECDYLVQQCQGSAGCVDHYNCMPYLVFSQLLLDDESTASAGTKSDLTETVLACFDDSYDATWQVHAAAIQCALSRPHYLHHTSTLMTTFQQPTKPRQRWQLIALATLTLTMTLQDSSVVLVIDQTSDESALATLVYDLVMPVASAVSVRIHPTLLTNNNNDFPQLGWEVVVEYSNYIGALPQVDYEASSGTASFDQITPQLVLAVVSSPYLLASSTSPPPPSPSPLAIVGAIDRCAACHDLTLKCLQSEACAAVATCVGSAYPTVFLSFPIGYVDTVPAATLATCQGRAPSVTAWRQFITATVCFVQSSCPSSTDAVDRMASLTITPASHTLRLPRRVDTARLVFRMDDGTVVASFTWTTYWRPNDLVMSLQSQLANVTTATTIDVAHAVSLDGDNDITITYTNHIGQLPHLVVLTSRQSLDRPIEATQATLVKTVQPLDLSQYKVAPSPCPCGSFSTAFYAEMVSSATSLGLSQPFVDISSVLEAAAPSDAAVTSCFAALSCPLTPPQPHTAVLFTLTPTSVTLLVYPTTDEADFYAADFTFGPVPAVLSVSPNSTGSSLLASLLAQDSATSPGVTIDQTCDNARVCRVVVLLPHLAGPVPTVDVQATTNANINYFVSYPPPVDGSTTPAGRRHQRLELQLF</sequence>
<protein>
    <recommendedName>
        <fullName evidence="3">Secreted protein</fullName>
    </recommendedName>
</protein>
<evidence type="ECO:0000313" key="2">
    <source>
        <dbReference type="EMBL" id="ETV77888.1"/>
    </source>
</evidence>
<proteinExistence type="predicted"/>
<evidence type="ECO:0000256" key="1">
    <source>
        <dbReference type="SAM" id="SignalP"/>
    </source>
</evidence>
<feature type="chain" id="PRO_5004841137" description="Secreted protein" evidence="1">
    <location>
        <begin position="20"/>
        <end position="1362"/>
    </location>
</feature>
<feature type="signal peptide" evidence="1">
    <location>
        <begin position="1"/>
        <end position="19"/>
    </location>
</feature>
<keyword evidence="1" id="KW-0732">Signal</keyword>
<dbReference type="RefSeq" id="XP_009832998.1">
    <property type="nucleotide sequence ID" value="XM_009834696.1"/>
</dbReference>